<protein>
    <submittedName>
        <fullName evidence="1">Uncharacterized protein</fullName>
    </submittedName>
</protein>
<keyword evidence="2" id="KW-1185">Reference proteome</keyword>
<proteinExistence type="predicted"/>
<comment type="caution">
    <text evidence="1">The sequence shown here is derived from an EMBL/GenBank/DDBJ whole genome shotgun (WGS) entry which is preliminary data.</text>
</comment>
<dbReference type="EMBL" id="JAPUUL010003149">
    <property type="protein sequence ID" value="KAJ8124285.1"/>
    <property type="molecule type" value="Genomic_DNA"/>
</dbReference>
<dbReference type="Proteomes" id="UP001153332">
    <property type="component" value="Unassembled WGS sequence"/>
</dbReference>
<organism evidence="1 2">
    <name type="scientific">Lasiodiplodia mahajangana</name>
    <dbReference type="NCBI Taxonomy" id="1108764"/>
    <lineage>
        <taxon>Eukaryota</taxon>
        <taxon>Fungi</taxon>
        <taxon>Dikarya</taxon>
        <taxon>Ascomycota</taxon>
        <taxon>Pezizomycotina</taxon>
        <taxon>Dothideomycetes</taxon>
        <taxon>Dothideomycetes incertae sedis</taxon>
        <taxon>Botryosphaeriales</taxon>
        <taxon>Botryosphaeriaceae</taxon>
        <taxon>Lasiodiplodia</taxon>
    </lineage>
</organism>
<accession>A0ACC2JA79</accession>
<reference evidence="1" key="1">
    <citation type="submission" date="2022-12" db="EMBL/GenBank/DDBJ databases">
        <title>Genome Sequence of Lasiodiplodia mahajangana.</title>
        <authorList>
            <person name="Buettner E."/>
        </authorList>
    </citation>
    <scope>NUCLEOTIDE SEQUENCE</scope>
    <source>
        <strain evidence="1">VT137</strain>
    </source>
</reference>
<evidence type="ECO:0000313" key="2">
    <source>
        <dbReference type="Proteomes" id="UP001153332"/>
    </source>
</evidence>
<name>A0ACC2JA79_9PEZI</name>
<gene>
    <name evidence="1" type="ORF">O1611_g9356</name>
</gene>
<evidence type="ECO:0000313" key="1">
    <source>
        <dbReference type="EMBL" id="KAJ8124285.1"/>
    </source>
</evidence>
<sequence length="184" mass="20704">MTIVAGDDPTTLAHIPTSHHERCYPLFILCCRRALRLRVERRYPSCLSPVEPRIPTEAPLSVIMAEKPGPSKKALAAYAANPAFEKAAEREVKQLVKKPDITDLLRLYGLYKTGCDEDVVAFKASKKAPRFYDFAGMKKLESWEKTLKEGLTPEQAQESYIAFVEELKEKYGFDPSKEPEPVGS</sequence>